<dbReference type="PANTHER" id="PTHR42978">
    <property type="entry name" value="QUORUM-QUENCHING LACTONASE YTNP-RELATED-RELATED"/>
    <property type="match status" value="1"/>
</dbReference>
<comment type="similarity">
    <text evidence="1">Belongs to the metallo-beta-lactamase superfamily.</text>
</comment>
<dbReference type="GO" id="GO:0016787">
    <property type="term" value="F:hydrolase activity"/>
    <property type="evidence" value="ECO:0007669"/>
    <property type="project" value="UniProtKB-KW"/>
</dbReference>
<sequence>MKGYLMLSRRSFALTGAAFGTSAALPAFARAPLGVTLPSFHRVKVGTTEVTALLDGVLALSPDYFSGVDPANMAAILESVGQDSTLETPINTFVVNTESGTYLVDAGLGGAQLFGPGLGNTLANLTAVGITPDQIDGVILTHAHPDHAEGLVDAEGKAVFPNAEIVIHEAEMKFWGDDAILAQAPDSAKGLFESARRTLGAYADRTRQVAESEVFPGLTLKHAPGHTMGHSVLHIASGDQQMMIMGDTLHNIAIHTAVPEAGFGFDTDATLAAQSRRKLLEMAAADGILTAFTHVNFPGFGKFKAKDSGFVYLPADWV</sequence>
<keyword evidence="3 7" id="KW-0378">Hydrolase</keyword>
<proteinExistence type="inferred from homology"/>
<dbReference type="SMART" id="SM00849">
    <property type="entry name" value="Lactamase_B"/>
    <property type="match status" value="1"/>
</dbReference>
<dbReference type="Gene3D" id="3.60.15.10">
    <property type="entry name" value="Ribonuclease Z/Hydroxyacylglutathione hydrolase-like"/>
    <property type="match status" value="1"/>
</dbReference>
<dbReference type="InterPro" id="IPR036866">
    <property type="entry name" value="RibonucZ/Hydroxyglut_hydro"/>
</dbReference>
<geneLocation type="plasmid" evidence="7">
    <name>unnamed1</name>
</geneLocation>
<evidence type="ECO:0000256" key="2">
    <source>
        <dbReference type="ARBA" id="ARBA00022723"/>
    </source>
</evidence>
<dbReference type="AlphaFoldDB" id="A0A3S8UCU3"/>
<evidence type="ECO:0000313" key="7">
    <source>
        <dbReference type="EMBL" id="AZL61381.1"/>
    </source>
</evidence>
<dbReference type="KEGG" id="taw:EI545_20760"/>
<keyword evidence="7" id="KW-0614">Plasmid</keyword>
<dbReference type="InterPro" id="IPR001279">
    <property type="entry name" value="Metallo-B-lactamas"/>
</dbReference>
<dbReference type="PROSITE" id="PS51318">
    <property type="entry name" value="TAT"/>
    <property type="match status" value="1"/>
</dbReference>
<evidence type="ECO:0000256" key="4">
    <source>
        <dbReference type="ARBA" id="ARBA00022833"/>
    </source>
</evidence>
<reference evidence="7 8" key="1">
    <citation type="submission" date="2018-12" db="EMBL/GenBank/DDBJ databases">
        <title>Complete genome sequencing of Tabrizicola sp. K13M18.</title>
        <authorList>
            <person name="Bae J.-W."/>
        </authorList>
    </citation>
    <scope>NUCLEOTIDE SEQUENCE [LARGE SCALE GENOMIC DNA]</scope>
    <source>
        <strain evidence="7 8">K13M18</strain>
        <plasmid evidence="7 8">unnamed1</plasmid>
    </source>
</reference>
<feature type="domain" description="Metallo-beta-lactamase" evidence="6">
    <location>
        <begin position="89"/>
        <end position="294"/>
    </location>
</feature>
<evidence type="ECO:0000313" key="8">
    <source>
        <dbReference type="Proteomes" id="UP000282002"/>
    </source>
</evidence>
<evidence type="ECO:0000259" key="6">
    <source>
        <dbReference type="SMART" id="SM00849"/>
    </source>
</evidence>
<protein>
    <submittedName>
        <fullName evidence="7">MBL fold metallo-hydrolase</fullName>
    </submittedName>
</protein>
<keyword evidence="4" id="KW-0862">Zinc</keyword>
<accession>A0A3S8UCU3</accession>
<evidence type="ECO:0000256" key="5">
    <source>
        <dbReference type="SAM" id="SignalP"/>
    </source>
</evidence>
<keyword evidence="8" id="KW-1185">Reference proteome</keyword>
<organism evidence="7 8">
    <name type="scientific">Tabrizicola piscis</name>
    <dbReference type="NCBI Taxonomy" id="2494374"/>
    <lineage>
        <taxon>Bacteria</taxon>
        <taxon>Pseudomonadati</taxon>
        <taxon>Pseudomonadota</taxon>
        <taxon>Alphaproteobacteria</taxon>
        <taxon>Rhodobacterales</taxon>
        <taxon>Paracoccaceae</taxon>
        <taxon>Tabrizicola</taxon>
    </lineage>
</organism>
<dbReference type="GO" id="GO:0046872">
    <property type="term" value="F:metal ion binding"/>
    <property type="evidence" value="ECO:0007669"/>
    <property type="project" value="UniProtKB-KW"/>
</dbReference>
<evidence type="ECO:0000256" key="1">
    <source>
        <dbReference type="ARBA" id="ARBA00007749"/>
    </source>
</evidence>
<keyword evidence="5" id="KW-0732">Signal</keyword>
<dbReference type="EMBL" id="CP034329">
    <property type="protein sequence ID" value="AZL61381.1"/>
    <property type="molecule type" value="Genomic_DNA"/>
</dbReference>
<gene>
    <name evidence="7" type="ORF">EI545_20760</name>
</gene>
<keyword evidence="2" id="KW-0479">Metal-binding</keyword>
<dbReference type="OrthoDB" id="9773738at2"/>
<dbReference type="InterPro" id="IPR051013">
    <property type="entry name" value="MBL_superfamily_lactonases"/>
</dbReference>
<dbReference type="SUPFAM" id="SSF56281">
    <property type="entry name" value="Metallo-hydrolase/oxidoreductase"/>
    <property type="match status" value="1"/>
</dbReference>
<dbReference type="PANTHER" id="PTHR42978:SF6">
    <property type="entry name" value="QUORUM-QUENCHING LACTONASE YTNP-RELATED"/>
    <property type="match status" value="1"/>
</dbReference>
<dbReference type="InterPro" id="IPR006311">
    <property type="entry name" value="TAT_signal"/>
</dbReference>
<dbReference type="Pfam" id="PF00753">
    <property type="entry name" value="Lactamase_B"/>
    <property type="match status" value="1"/>
</dbReference>
<dbReference type="Proteomes" id="UP000282002">
    <property type="component" value="Plasmid unnamed1"/>
</dbReference>
<feature type="signal peptide" evidence="5">
    <location>
        <begin position="1"/>
        <end position="29"/>
    </location>
</feature>
<dbReference type="CDD" id="cd07720">
    <property type="entry name" value="OPHC2-like_MBL-fold"/>
    <property type="match status" value="1"/>
</dbReference>
<feature type="chain" id="PRO_5019361166" evidence="5">
    <location>
        <begin position="30"/>
        <end position="318"/>
    </location>
</feature>
<evidence type="ECO:0000256" key="3">
    <source>
        <dbReference type="ARBA" id="ARBA00022801"/>
    </source>
</evidence>
<name>A0A3S8UCU3_9RHOB</name>